<protein>
    <recommendedName>
        <fullName evidence="4">Germination protease</fullName>
        <ecNumber evidence="4">3.4.24.78</ecNumber>
    </recommendedName>
    <alternativeName>
        <fullName evidence="4">GPR endopeptidase</fullName>
    </alternativeName>
    <alternativeName>
        <fullName evidence="4">Germination proteinase</fullName>
    </alternativeName>
    <alternativeName>
        <fullName evidence="4">Spore protease</fullName>
    </alternativeName>
</protein>
<comment type="caution">
    <text evidence="5">The sequence shown here is derived from an EMBL/GenBank/DDBJ whole genome shotgun (WGS) entry which is preliminary data.</text>
</comment>
<comment type="PTM">
    <text evidence="4">Autoproteolytically processed. The inactive tetrameric zymogen termed p46 autoprocesses to a smaller form termed p41, which is active only during spore germination.</text>
</comment>
<gene>
    <name evidence="4" type="primary">gpr</name>
    <name evidence="5" type="ORF">J5W02_08105</name>
</gene>
<keyword evidence="1 4" id="KW-0645">Protease</keyword>
<dbReference type="Pfam" id="PF03418">
    <property type="entry name" value="Peptidase_A25"/>
    <property type="match status" value="1"/>
</dbReference>
<dbReference type="SUPFAM" id="SSF53163">
    <property type="entry name" value="HybD-like"/>
    <property type="match status" value="1"/>
</dbReference>
<dbReference type="InterPro" id="IPR005080">
    <property type="entry name" value="Peptidase_A25"/>
</dbReference>
<evidence type="ECO:0000256" key="4">
    <source>
        <dbReference type="HAMAP-Rule" id="MF_00626"/>
    </source>
</evidence>
<keyword evidence="6" id="KW-1185">Reference proteome</keyword>
<dbReference type="Proteomes" id="UP000719942">
    <property type="component" value="Unassembled WGS sequence"/>
</dbReference>
<dbReference type="RefSeq" id="WP_219965158.1">
    <property type="nucleotide sequence ID" value="NZ_JAGFNZ010000002.1"/>
</dbReference>
<reference evidence="5 6" key="1">
    <citation type="submission" date="2021-03" db="EMBL/GenBank/DDBJ databases">
        <title>Caproiciproducens sp. nov. isolated from feces of cow.</title>
        <authorList>
            <person name="Choi J.-Y."/>
        </authorList>
    </citation>
    <scope>NUCLEOTIDE SEQUENCE [LARGE SCALE GENOMIC DNA]</scope>
    <source>
        <strain evidence="5 6">AGMB10547</strain>
    </source>
</reference>
<accession>A0ABS7DNX2</accession>
<dbReference type="EC" id="3.4.24.78" evidence="4"/>
<organism evidence="5 6">
    <name type="scientific">Caproiciproducens faecalis</name>
    <dbReference type="NCBI Taxonomy" id="2820301"/>
    <lineage>
        <taxon>Bacteria</taxon>
        <taxon>Bacillati</taxon>
        <taxon>Bacillota</taxon>
        <taxon>Clostridia</taxon>
        <taxon>Eubacteriales</taxon>
        <taxon>Acutalibacteraceae</taxon>
        <taxon>Caproiciproducens</taxon>
    </lineage>
</organism>
<evidence type="ECO:0000313" key="5">
    <source>
        <dbReference type="EMBL" id="MBW7572777.1"/>
    </source>
</evidence>
<comment type="similarity">
    <text evidence="4">Belongs to the peptidase A25 family.</text>
</comment>
<comment type="function">
    <text evidence="4">Initiates the rapid degradation of small, acid-soluble proteins during spore germination.</text>
</comment>
<comment type="subunit">
    <text evidence="4">Homotetramer.</text>
</comment>
<evidence type="ECO:0000313" key="6">
    <source>
        <dbReference type="Proteomes" id="UP000719942"/>
    </source>
</evidence>
<keyword evidence="3 4" id="KW-0865">Zymogen</keyword>
<dbReference type="InterPro" id="IPR023430">
    <property type="entry name" value="Pept_HybD-like_dom_sf"/>
</dbReference>
<keyword evidence="2 4" id="KW-0378">Hydrolase</keyword>
<dbReference type="Gene3D" id="3.40.50.1450">
    <property type="entry name" value="HybD-like"/>
    <property type="match status" value="1"/>
</dbReference>
<evidence type="ECO:0000256" key="2">
    <source>
        <dbReference type="ARBA" id="ARBA00022801"/>
    </source>
</evidence>
<evidence type="ECO:0000256" key="3">
    <source>
        <dbReference type="ARBA" id="ARBA00023145"/>
    </source>
</evidence>
<dbReference type="HAMAP" id="MF_00626">
    <property type="entry name" value="Germination_prot"/>
    <property type="match status" value="1"/>
</dbReference>
<comment type="catalytic activity">
    <reaction evidence="4">
        <text>Endopeptidase action with P4 Glu or Asp, P1 preferably Glu &gt; Asp, P1' hydrophobic and P2' Ala.</text>
        <dbReference type="EC" id="3.4.24.78"/>
    </reaction>
</comment>
<sequence length="272" mass="28512">MVFRTDLALENTEPSRHVIRKEKDCTVTRIDEEGNTYVTLEVQSISDHLDSDNSLLTLTAQELTALLPEKGSVLVAGLGNRAITPDALGPLAAEKILATRHIKGELARVTGLDKLRPVSVVSPGVLGCTGIEAVELLQALVKELNPDAVIAIDALAARSPSRLGCTVQLCSAGISPGAGVGNARPRIDKSTLGVPVVSMGIPTVVDAATLAADLLDGDTDGADEKIAPRGAQMMVTPREIDLIISRGARLLSMGINTALNPSLSVQDFEELT</sequence>
<proteinExistence type="inferred from homology"/>
<name>A0ABS7DNX2_9FIRM</name>
<dbReference type="EMBL" id="JAGFNZ010000002">
    <property type="protein sequence ID" value="MBW7572777.1"/>
    <property type="molecule type" value="Genomic_DNA"/>
</dbReference>
<evidence type="ECO:0000256" key="1">
    <source>
        <dbReference type="ARBA" id="ARBA00022670"/>
    </source>
</evidence>
<feature type="propeptide" id="PRO_5044898032" evidence="4">
    <location>
        <position position="1"/>
    </location>
</feature>
<dbReference type="NCBIfam" id="TIGR01441">
    <property type="entry name" value="GPR"/>
    <property type="match status" value="1"/>
</dbReference>
<feature type="chain" id="PRO_5044898031" description="Germination protease" evidence="4">
    <location>
        <begin position="1"/>
        <end position="272"/>
    </location>
</feature>